<comment type="pathway">
    <text evidence="3">Lipid metabolism; fatty acid biosynthesis.</text>
</comment>
<feature type="modified residue" description="O-(pantetheine 4'-phosphoryl)serine" evidence="3">
    <location>
        <position position="39"/>
    </location>
</feature>
<comment type="similarity">
    <text evidence="3">Belongs to the acyl carrier protein (ACP) family.</text>
</comment>
<accession>K6XZH9</accession>
<evidence type="ECO:0000256" key="1">
    <source>
        <dbReference type="ARBA" id="ARBA00022450"/>
    </source>
</evidence>
<keyword evidence="3" id="KW-0275">Fatty acid biosynthesis</keyword>
<dbReference type="STRING" id="493475.GARC_0094"/>
<evidence type="ECO:0000256" key="2">
    <source>
        <dbReference type="ARBA" id="ARBA00022553"/>
    </source>
</evidence>
<comment type="PTM">
    <text evidence="3">4'-phosphopantetheine is transferred from CoA to a specific serine of apo-ACP by AcpS. This modification is essential for activity because fatty acids are bound in thioester linkage to the sulfhydryl of the prosthetic group.</text>
</comment>
<dbReference type="HAMAP" id="MF_01217">
    <property type="entry name" value="Acyl_carrier"/>
    <property type="match status" value="1"/>
</dbReference>
<dbReference type="PROSITE" id="PS50075">
    <property type="entry name" value="CARRIER"/>
    <property type="match status" value="1"/>
</dbReference>
<name>K6XZH9_9ALTE</name>
<proteinExistence type="inferred from homology"/>
<dbReference type="AlphaFoldDB" id="K6XZH9"/>
<keyword evidence="6" id="KW-1185">Reference proteome</keyword>
<keyword evidence="1 3" id="KW-0596">Phosphopantetheine</keyword>
<gene>
    <name evidence="5" type="primary">acpP2</name>
    <name evidence="3" type="synonym">acpP</name>
    <name evidence="5" type="ORF">GARC_0094</name>
</gene>
<dbReference type="InterPro" id="IPR003231">
    <property type="entry name" value="ACP"/>
</dbReference>
<feature type="domain" description="Carrier" evidence="4">
    <location>
        <begin position="4"/>
        <end position="79"/>
    </location>
</feature>
<comment type="caution">
    <text evidence="5">The sequence shown here is derived from an EMBL/GenBank/DDBJ whole genome shotgun (WGS) entry which is preliminary data.</text>
</comment>
<evidence type="ECO:0000313" key="6">
    <source>
        <dbReference type="Proteomes" id="UP000006327"/>
    </source>
</evidence>
<dbReference type="GO" id="GO:0000036">
    <property type="term" value="F:acyl carrier activity"/>
    <property type="evidence" value="ECO:0007669"/>
    <property type="project" value="UniProtKB-UniRule"/>
</dbReference>
<dbReference type="Pfam" id="PF00550">
    <property type="entry name" value="PP-binding"/>
    <property type="match status" value="1"/>
</dbReference>
<evidence type="ECO:0000259" key="4">
    <source>
        <dbReference type="PROSITE" id="PS50075"/>
    </source>
</evidence>
<comment type="subcellular location">
    <subcellularLocation>
        <location evidence="3">Cytoplasm</location>
    </subcellularLocation>
</comment>
<dbReference type="InterPro" id="IPR009081">
    <property type="entry name" value="PP-bd_ACP"/>
</dbReference>
<dbReference type="InterPro" id="IPR036736">
    <property type="entry name" value="ACP-like_sf"/>
</dbReference>
<keyword evidence="3" id="KW-0444">Lipid biosynthesis</keyword>
<dbReference type="NCBIfam" id="NF003757">
    <property type="entry name" value="PRK05350.1"/>
    <property type="match status" value="1"/>
</dbReference>
<evidence type="ECO:0000256" key="3">
    <source>
        <dbReference type="HAMAP-Rule" id="MF_01217"/>
    </source>
</evidence>
<sequence>MNKEQILSMVKTILVNEFEIDEADITPETNIYEELDIDSIDVVDLVVRLRAETGRSIEPDNFKQVRTIDDLLDALDKVINN</sequence>
<dbReference type="EMBL" id="BAEO01000002">
    <property type="protein sequence ID" value="GAC17076.1"/>
    <property type="molecule type" value="Genomic_DNA"/>
</dbReference>
<dbReference type="Proteomes" id="UP000006327">
    <property type="component" value="Unassembled WGS sequence"/>
</dbReference>
<keyword evidence="2 3" id="KW-0597">Phosphoprotein</keyword>
<comment type="function">
    <text evidence="3">Carrier of the growing fatty acid chain in fatty acid biosynthesis.</text>
</comment>
<protein>
    <recommendedName>
        <fullName evidence="3">Acyl carrier protein</fullName>
        <shortName evidence="3">ACP</shortName>
    </recommendedName>
</protein>
<reference evidence="5 6" key="1">
    <citation type="journal article" date="2017" name="Antonie Van Leeuwenhoek">
        <title>Rhizobium rhizosphaerae sp. nov., a novel species isolated from rice rhizosphere.</title>
        <authorList>
            <person name="Zhao J.J."/>
            <person name="Zhang J."/>
            <person name="Zhang R.J."/>
            <person name="Zhang C.W."/>
            <person name="Yin H.Q."/>
            <person name="Zhang X.X."/>
        </authorList>
    </citation>
    <scope>NUCLEOTIDE SEQUENCE [LARGE SCALE GENOMIC DNA]</scope>
    <source>
        <strain evidence="5 6">BSs20135</strain>
    </source>
</reference>
<evidence type="ECO:0000313" key="5">
    <source>
        <dbReference type="EMBL" id="GAC17076.1"/>
    </source>
</evidence>
<dbReference type="UniPathway" id="UPA00094"/>
<dbReference type="Gene3D" id="1.10.1200.10">
    <property type="entry name" value="ACP-like"/>
    <property type="match status" value="1"/>
</dbReference>
<dbReference type="GO" id="GO:0005737">
    <property type="term" value="C:cytoplasm"/>
    <property type="evidence" value="ECO:0007669"/>
    <property type="project" value="UniProtKB-SubCell"/>
</dbReference>
<organism evidence="5 6">
    <name type="scientific">Paraglaciecola arctica BSs20135</name>
    <dbReference type="NCBI Taxonomy" id="493475"/>
    <lineage>
        <taxon>Bacteria</taxon>
        <taxon>Pseudomonadati</taxon>
        <taxon>Pseudomonadota</taxon>
        <taxon>Gammaproteobacteria</taxon>
        <taxon>Alteromonadales</taxon>
        <taxon>Alteromonadaceae</taxon>
        <taxon>Paraglaciecola</taxon>
    </lineage>
</organism>
<dbReference type="OrthoDB" id="3392378at2"/>
<keyword evidence="3" id="KW-0963">Cytoplasm</keyword>
<dbReference type="SUPFAM" id="SSF47336">
    <property type="entry name" value="ACP-like"/>
    <property type="match status" value="1"/>
</dbReference>
<dbReference type="RefSeq" id="WP_007615539.1">
    <property type="nucleotide sequence ID" value="NZ_BAEO01000002.1"/>
</dbReference>
<keyword evidence="3" id="KW-0276">Fatty acid metabolism</keyword>
<keyword evidence="3" id="KW-0443">Lipid metabolism</keyword>
<dbReference type="eggNOG" id="COG0236">
    <property type="taxonomic scope" value="Bacteria"/>
</dbReference>